<dbReference type="EMBL" id="BMNE01000004">
    <property type="protein sequence ID" value="GGN85860.1"/>
    <property type="molecule type" value="Genomic_DNA"/>
</dbReference>
<reference evidence="2" key="1">
    <citation type="journal article" date="2019" name="Int. J. Syst. Evol. Microbiol.">
        <title>The Global Catalogue of Microorganisms (GCM) 10K type strain sequencing project: providing services to taxonomists for standard genome sequencing and annotation.</title>
        <authorList>
            <consortium name="The Broad Institute Genomics Platform"/>
            <consortium name="The Broad Institute Genome Sequencing Center for Infectious Disease"/>
            <person name="Wu L."/>
            <person name="Ma J."/>
        </authorList>
    </citation>
    <scope>NUCLEOTIDE SEQUENCE [LARGE SCALE GENOMIC DNA]</scope>
    <source>
        <strain evidence="2">CGMCC 4.7329</strain>
    </source>
</reference>
<dbReference type="SUPFAM" id="SSF140453">
    <property type="entry name" value="EsxAB dimer-like"/>
    <property type="match status" value="1"/>
</dbReference>
<dbReference type="Proteomes" id="UP000658127">
    <property type="component" value="Unassembled WGS sequence"/>
</dbReference>
<evidence type="ECO:0008006" key="3">
    <source>
        <dbReference type="Google" id="ProtNLM"/>
    </source>
</evidence>
<accession>A0ABQ2KLJ3</accession>
<gene>
    <name evidence="1" type="ORF">GCM10011610_40530</name>
</gene>
<comment type="caution">
    <text evidence="1">The sequence shown here is derived from an EMBL/GenBank/DDBJ whole genome shotgun (WGS) entry which is preliminary data.</text>
</comment>
<dbReference type="Gene3D" id="1.10.287.1060">
    <property type="entry name" value="ESAT-6-like"/>
    <property type="match status" value="1"/>
</dbReference>
<evidence type="ECO:0000313" key="1">
    <source>
        <dbReference type="EMBL" id="GGN85860.1"/>
    </source>
</evidence>
<dbReference type="InterPro" id="IPR036689">
    <property type="entry name" value="ESAT-6-like_sf"/>
</dbReference>
<dbReference type="RefSeq" id="WP_189030503.1">
    <property type="nucleotide sequence ID" value="NZ_BMNE01000004.1"/>
</dbReference>
<evidence type="ECO:0000313" key="2">
    <source>
        <dbReference type="Proteomes" id="UP000658127"/>
    </source>
</evidence>
<protein>
    <recommendedName>
        <fullName evidence="3">WXG100 family type VII secretion target</fullName>
    </recommendedName>
</protein>
<keyword evidence="2" id="KW-1185">Reference proteome</keyword>
<proteinExistence type="predicted"/>
<sequence>MTQPVEVYISKLRGTGGDLDGLAGRIDQILSTVSAASSAHWGRWGADEFGEKFAGGEQGYSASDTNLQAVVAAKVSLLQSYSSALGQAADRFQTAERANEDSLR</sequence>
<organism evidence="1 2">
    <name type="scientific">Nocardia rhizosphaerihabitans</name>
    <dbReference type="NCBI Taxonomy" id="1691570"/>
    <lineage>
        <taxon>Bacteria</taxon>
        <taxon>Bacillati</taxon>
        <taxon>Actinomycetota</taxon>
        <taxon>Actinomycetes</taxon>
        <taxon>Mycobacteriales</taxon>
        <taxon>Nocardiaceae</taxon>
        <taxon>Nocardia</taxon>
    </lineage>
</organism>
<name>A0ABQ2KLJ3_9NOCA</name>